<sequence length="586" mass="66114">MSFSDCWSKATKLKCQSTNFCVKKKKYQATMKFLCPIRSGREMDRSGEKEDNDRDIPGMHQMDKMGLYQITMYIIISIPLLLSAGFTVGYVFSAGDVKYRCFVPECEDPLNTTYSTTWSSYSVPFTSCTRYLVHNVSETDVCTESSFTNETERCESWVYDSTERTILNEWDLTCKNNQWKLTLVGTINNIGQFVGLIFTGYLSDRFGRRTVLTFSTFITGVVGLFHSFSVNYWMFLVCEFLVAVAAAGIYSAGFILGVELVGVKQRVFGGTIISCMYAVGEICLGLIAMWLKSWRVILRMVYGPALLAIALPLIIPESIRWLVTKRKGDEIVKIFKRMAWMNRIEISEEAILKFKEMKSEYEKQSLKEPIDKLNLKQVLSRSKILIRLLVCIFCWVTNTFVYYGLSLNSVAVAGDKYLNFILVSAVEIPAYFIAWILIEHVGRKPALFMSFILSGLFCLAIDFVPSGTWTYLPLVLYMGGKGCITMAFGIIYIYTAEMFPTSLRHSLLGICSMTGRIGSILAPQTPLLGSISESLPLILFGSMGLIAGFLSLIFPETLGTKLPDTLYETENIGKDLKKNHKEWSSS</sequence>
<dbReference type="Proteomes" id="UP000694920">
    <property type="component" value="Unplaced"/>
</dbReference>
<dbReference type="PROSITE" id="PS00216">
    <property type="entry name" value="SUGAR_TRANSPORT_1"/>
    <property type="match status" value="1"/>
</dbReference>
<dbReference type="PROSITE" id="PS50850">
    <property type="entry name" value="MFS"/>
    <property type="match status" value="1"/>
</dbReference>
<feature type="transmembrane region" description="Helical" evidence="5">
    <location>
        <begin position="535"/>
        <end position="554"/>
    </location>
</feature>
<dbReference type="InterPro" id="IPR005828">
    <property type="entry name" value="MFS_sugar_transport-like"/>
</dbReference>
<evidence type="ECO:0000256" key="5">
    <source>
        <dbReference type="SAM" id="Phobius"/>
    </source>
</evidence>
<keyword evidence="7" id="KW-1185">Reference proteome</keyword>
<evidence type="ECO:0000313" key="7">
    <source>
        <dbReference type="Proteomes" id="UP000694920"/>
    </source>
</evidence>
<dbReference type="Pfam" id="PF00083">
    <property type="entry name" value="Sugar_tr"/>
    <property type="match status" value="1"/>
</dbReference>
<accession>A0AAJ7BQT4</accession>
<feature type="transmembrane region" description="Helical" evidence="5">
    <location>
        <begin position="506"/>
        <end position="523"/>
    </location>
</feature>
<keyword evidence="4 5" id="KW-0472">Membrane</keyword>
<dbReference type="Gene3D" id="1.20.1250.20">
    <property type="entry name" value="MFS general substrate transporter like domains"/>
    <property type="match status" value="1"/>
</dbReference>
<dbReference type="GO" id="GO:0016020">
    <property type="term" value="C:membrane"/>
    <property type="evidence" value="ECO:0007669"/>
    <property type="project" value="UniProtKB-SubCell"/>
</dbReference>
<evidence type="ECO:0000256" key="3">
    <source>
        <dbReference type="ARBA" id="ARBA00022989"/>
    </source>
</evidence>
<dbReference type="GO" id="GO:0022857">
    <property type="term" value="F:transmembrane transporter activity"/>
    <property type="evidence" value="ECO:0007669"/>
    <property type="project" value="InterPro"/>
</dbReference>
<keyword evidence="2 5" id="KW-0812">Transmembrane</keyword>
<evidence type="ECO:0000256" key="1">
    <source>
        <dbReference type="ARBA" id="ARBA00004141"/>
    </source>
</evidence>
<name>A0AAJ7BQT4_CEPCN</name>
<feature type="domain" description="Major facilitator superfamily (MFS) profile" evidence="6">
    <location>
        <begin position="123"/>
        <end position="559"/>
    </location>
</feature>
<evidence type="ECO:0000259" key="6">
    <source>
        <dbReference type="PROSITE" id="PS50850"/>
    </source>
</evidence>
<feature type="transmembrane region" description="Helical" evidence="5">
    <location>
        <begin position="268"/>
        <end position="290"/>
    </location>
</feature>
<dbReference type="RefSeq" id="XP_015592064.1">
    <property type="nucleotide sequence ID" value="XM_015736578.2"/>
</dbReference>
<feature type="transmembrane region" description="Helical" evidence="5">
    <location>
        <begin position="70"/>
        <end position="92"/>
    </location>
</feature>
<dbReference type="KEGG" id="ccin:107266268"/>
<evidence type="ECO:0000256" key="4">
    <source>
        <dbReference type="ARBA" id="ARBA00023136"/>
    </source>
</evidence>
<protein>
    <submittedName>
        <fullName evidence="8">Solute carrier family 22 member 5 isoform X1</fullName>
    </submittedName>
</protein>
<feature type="transmembrane region" description="Helical" evidence="5">
    <location>
        <begin position="445"/>
        <end position="465"/>
    </location>
</feature>
<feature type="transmembrane region" description="Helical" evidence="5">
    <location>
        <begin position="417"/>
        <end position="438"/>
    </location>
</feature>
<dbReference type="PANTHER" id="PTHR24064">
    <property type="entry name" value="SOLUTE CARRIER FAMILY 22 MEMBER"/>
    <property type="match status" value="1"/>
</dbReference>
<feature type="transmembrane region" description="Helical" evidence="5">
    <location>
        <begin position="234"/>
        <end position="256"/>
    </location>
</feature>
<dbReference type="InterPro" id="IPR005829">
    <property type="entry name" value="Sugar_transporter_CS"/>
</dbReference>
<reference evidence="8" key="1">
    <citation type="submission" date="2025-08" db="UniProtKB">
        <authorList>
            <consortium name="RefSeq"/>
        </authorList>
    </citation>
    <scope>IDENTIFICATION</scope>
</reference>
<feature type="transmembrane region" description="Helical" evidence="5">
    <location>
        <begin position="211"/>
        <end position="228"/>
    </location>
</feature>
<comment type="subcellular location">
    <subcellularLocation>
        <location evidence="1">Membrane</location>
        <topology evidence="1">Multi-pass membrane protein</topology>
    </subcellularLocation>
</comment>
<feature type="transmembrane region" description="Helical" evidence="5">
    <location>
        <begin position="471"/>
        <end position="494"/>
    </location>
</feature>
<dbReference type="InterPro" id="IPR020846">
    <property type="entry name" value="MFS_dom"/>
</dbReference>
<dbReference type="AlphaFoldDB" id="A0AAJ7BQT4"/>
<evidence type="ECO:0000313" key="8">
    <source>
        <dbReference type="RefSeq" id="XP_015592064.1"/>
    </source>
</evidence>
<dbReference type="GeneID" id="107266268"/>
<evidence type="ECO:0000256" key="2">
    <source>
        <dbReference type="ARBA" id="ARBA00022692"/>
    </source>
</evidence>
<organism evidence="7 8">
    <name type="scientific">Cephus cinctus</name>
    <name type="common">Wheat stem sawfly</name>
    <dbReference type="NCBI Taxonomy" id="211228"/>
    <lineage>
        <taxon>Eukaryota</taxon>
        <taxon>Metazoa</taxon>
        <taxon>Ecdysozoa</taxon>
        <taxon>Arthropoda</taxon>
        <taxon>Hexapoda</taxon>
        <taxon>Insecta</taxon>
        <taxon>Pterygota</taxon>
        <taxon>Neoptera</taxon>
        <taxon>Endopterygota</taxon>
        <taxon>Hymenoptera</taxon>
        <taxon>Cephoidea</taxon>
        <taxon>Cephidae</taxon>
        <taxon>Cephus</taxon>
    </lineage>
</organism>
<dbReference type="SUPFAM" id="SSF103473">
    <property type="entry name" value="MFS general substrate transporter"/>
    <property type="match status" value="1"/>
</dbReference>
<proteinExistence type="predicted"/>
<feature type="transmembrane region" description="Helical" evidence="5">
    <location>
        <begin position="384"/>
        <end position="405"/>
    </location>
</feature>
<dbReference type="CDD" id="cd17317">
    <property type="entry name" value="MFS_SLC22"/>
    <property type="match status" value="1"/>
</dbReference>
<gene>
    <name evidence="8" type="primary">LOC107266268</name>
</gene>
<keyword evidence="3 5" id="KW-1133">Transmembrane helix</keyword>
<feature type="transmembrane region" description="Helical" evidence="5">
    <location>
        <begin position="296"/>
        <end position="315"/>
    </location>
</feature>
<dbReference type="InterPro" id="IPR036259">
    <property type="entry name" value="MFS_trans_sf"/>
</dbReference>